<keyword evidence="3" id="KW-1185">Reference proteome</keyword>
<dbReference type="Proteomes" id="UP001233172">
    <property type="component" value="Unassembled WGS sequence"/>
</dbReference>
<gene>
    <name evidence="2" type="ORF">Bpfe_031513</name>
</gene>
<dbReference type="Pfam" id="PF07583">
    <property type="entry name" value="PSCyt2"/>
    <property type="match status" value="1"/>
</dbReference>
<accession>A0AAD8AQG2</accession>
<dbReference type="InterPro" id="IPR011444">
    <property type="entry name" value="DUF1549"/>
</dbReference>
<evidence type="ECO:0000313" key="2">
    <source>
        <dbReference type="EMBL" id="KAK0038734.1"/>
    </source>
</evidence>
<comment type="caution">
    <text evidence="2">The sequence shown here is derived from an EMBL/GenBank/DDBJ whole genome shotgun (WGS) entry which is preliminary data.</text>
</comment>
<organism evidence="2 3">
    <name type="scientific">Biomphalaria pfeifferi</name>
    <name type="common">Bloodfluke planorb</name>
    <name type="synonym">Freshwater snail</name>
    <dbReference type="NCBI Taxonomy" id="112525"/>
    <lineage>
        <taxon>Eukaryota</taxon>
        <taxon>Metazoa</taxon>
        <taxon>Spiralia</taxon>
        <taxon>Lophotrochozoa</taxon>
        <taxon>Mollusca</taxon>
        <taxon>Gastropoda</taxon>
        <taxon>Heterobranchia</taxon>
        <taxon>Euthyneura</taxon>
        <taxon>Panpulmonata</taxon>
        <taxon>Hygrophila</taxon>
        <taxon>Lymnaeoidea</taxon>
        <taxon>Planorbidae</taxon>
        <taxon>Biomphalaria</taxon>
    </lineage>
</organism>
<dbReference type="AlphaFoldDB" id="A0AAD8AQG2"/>
<reference evidence="2" key="2">
    <citation type="submission" date="2023-04" db="EMBL/GenBank/DDBJ databases">
        <authorList>
            <person name="Bu L."/>
            <person name="Lu L."/>
            <person name="Laidemitt M.R."/>
            <person name="Zhang S.M."/>
            <person name="Mutuku M."/>
            <person name="Mkoji G."/>
            <person name="Steinauer M."/>
            <person name="Loker E.S."/>
        </authorList>
    </citation>
    <scope>NUCLEOTIDE SEQUENCE</scope>
    <source>
        <strain evidence="2">KasaAsao</strain>
        <tissue evidence="2">Whole Snail</tissue>
    </source>
</reference>
<feature type="domain" description="DUF1549" evidence="1">
    <location>
        <begin position="1"/>
        <end position="31"/>
    </location>
</feature>
<sequence>MAWTVGCAQCHDHRYDPISQTDYYRIRAIFEPGLDWKQWRDRNSRLVNLWNAEQKQIAAAVEMELAELEGKRVAELDTIVLDIFNKEVGKLPEEKREMAKVTRDTAADKRTPEQIQLFKDYPSLNVDRGSAYLYEGQRINEFNKKYEDQKTTILAKRPADNFLAAFSEVPNQIPVTHLFFRGDFNSPKEPVAPGGLSILNEP</sequence>
<protein>
    <submittedName>
        <fullName evidence="2">DUF1549 domain-containing protein</fullName>
    </submittedName>
</protein>
<proteinExistence type="predicted"/>
<evidence type="ECO:0000259" key="1">
    <source>
        <dbReference type="Pfam" id="PF07583"/>
    </source>
</evidence>
<evidence type="ECO:0000313" key="3">
    <source>
        <dbReference type="Proteomes" id="UP001233172"/>
    </source>
</evidence>
<name>A0AAD8AQG2_BIOPF</name>
<reference evidence="2" key="1">
    <citation type="journal article" date="2023" name="PLoS Negl. Trop. Dis.">
        <title>A genome sequence for Biomphalaria pfeifferi, the major vector snail for the human-infecting parasite Schistosoma mansoni.</title>
        <authorList>
            <person name="Bu L."/>
            <person name="Lu L."/>
            <person name="Laidemitt M.R."/>
            <person name="Zhang S.M."/>
            <person name="Mutuku M."/>
            <person name="Mkoji G."/>
            <person name="Steinauer M."/>
            <person name="Loker E.S."/>
        </authorList>
    </citation>
    <scope>NUCLEOTIDE SEQUENCE</scope>
    <source>
        <strain evidence="2">KasaAsao</strain>
    </source>
</reference>
<dbReference type="EMBL" id="JASAOG010000491">
    <property type="protein sequence ID" value="KAK0038734.1"/>
    <property type="molecule type" value="Genomic_DNA"/>
</dbReference>